<evidence type="ECO:0000313" key="12">
    <source>
        <dbReference type="EMBL" id="RKP00581.1"/>
    </source>
</evidence>
<dbReference type="InterPro" id="IPR013057">
    <property type="entry name" value="AA_transpt_TM"/>
</dbReference>
<feature type="transmembrane region" description="Helical" evidence="9">
    <location>
        <begin position="335"/>
        <end position="353"/>
    </location>
</feature>
<dbReference type="Proteomes" id="UP000274922">
    <property type="component" value="Unassembled WGS sequence"/>
</dbReference>
<keyword evidence="8 9" id="KW-0472">Membrane</keyword>
<dbReference type="Pfam" id="PF01490">
    <property type="entry name" value="Aa_trans"/>
    <property type="match status" value="1"/>
</dbReference>
<feature type="transmembrane region" description="Helical" evidence="9">
    <location>
        <begin position="186"/>
        <end position="211"/>
    </location>
</feature>
<evidence type="ECO:0000256" key="4">
    <source>
        <dbReference type="ARBA" id="ARBA00022554"/>
    </source>
</evidence>
<keyword evidence="6" id="KW-0029">Amino-acid transport</keyword>
<dbReference type="STRING" id="1555241.A0A4P9WXI9"/>
<evidence type="ECO:0000259" key="10">
    <source>
        <dbReference type="Pfam" id="PF01490"/>
    </source>
</evidence>
<evidence type="ECO:0000256" key="2">
    <source>
        <dbReference type="ARBA" id="ARBA00008066"/>
    </source>
</evidence>
<proteinExistence type="inferred from homology"/>
<evidence type="ECO:0000256" key="7">
    <source>
        <dbReference type="ARBA" id="ARBA00022989"/>
    </source>
</evidence>
<dbReference type="GO" id="GO:0015189">
    <property type="term" value="F:L-lysine transmembrane transporter activity"/>
    <property type="evidence" value="ECO:0007669"/>
    <property type="project" value="TreeGrafter"/>
</dbReference>
<dbReference type="GO" id="GO:0015194">
    <property type="term" value="F:L-serine transmembrane transporter activity"/>
    <property type="evidence" value="ECO:0007669"/>
    <property type="project" value="TreeGrafter"/>
</dbReference>
<dbReference type="PANTHER" id="PTHR22950">
    <property type="entry name" value="AMINO ACID TRANSPORTER"/>
    <property type="match status" value="1"/>
</dbReference>
<feature type="transmembrane region" description="Helical" evidence="9">
    <location>
        <begin position="294"/>
        <end position="315"/>
    </location>
</feature>
<keyword evidence="14" id="KW-1185">Reference proteome</keyword>
<dbReference type="OrthoDB" id="438545at2759"/>
<evidence type="ECO:0000256" key="5">
    <source>
        <dbReference type="ARBA" id="ARBA00022692"/>
    </source>
</evidence>
<accession>A0A4P9WXI9</accession>
<organism evidence="11 13">
    <name type="scientific">Caulochytrium protostelioides</name>
    <dbReference type="NCBI Taxonomy" id="1555241"/>
    <lineage>
        <taxon>Eukaryota</taxon>
        <taxon>Fungi</taxon>
        <taxon>Fungi incertae sedis</taxon>
        <taxon>Chytridiomycota</taxon>
        <taxon>Chytridiomycota incertae sedis</taxon>
        <taxon>Chytridiomycetes</taxon>
        <taxon>Caulochytriales</taxon>
        <taxon>Caulochytriaceae</taxon>
        <taxon>Caulochytrium</taxon>
    </lineage>
</organism>
<dbReference type="GO" id="GO:0005313">
    <property type="term" value="F:L-glutamate transmembrane transporter activity"/>
    <property type="evidence" value="ECO:0007669"/>
    <property type="project" value="TreeGrafter"/>
</dbReference>
<evidence type="ECO:0000313" key="13">
    <source>
        <dbReference type="Proteomes" id="UP000268535"/>
    </source>
</evidence>
<keyword evidence="4" id="KW-0926">Vacuole</keyword>
<feature type="transmembrane region" description="Helical" evidence="9">
    <location>
        <begin position="360"/>
        <end position="382"/>
    </location>
</feature>
<dbReference type="EMBL" id="ML009436">
    <property type="protein sequence ID" value="RKO97053.1"/>
    <property type="molecule type" value="Genomic_DNA"/>
</dbReference>
<dbReference type="GO" id="GO:0000329">
    <property type="term" value="C:fungal-type vacuole membrane"/>
    <property type="evidence" value="ECO:0007669"/>
    <property type="project" value="TreeGrafter"/>
</dbReference>
<dbReference type="EMBL" id="ML014209">
    <property type="protein sequence ID" value="RKP00581.1"/>
    <property type="molecule type" value="Genomic_DNA"/>
</dbReference>
<comment type="subcellular location">
    <subcellularLocation>
        <location evidence="1">Vacuole membrane</location>
        <topology evidence="1">Multi-pass membrane protein</topology>
    </subcellularLocation>
</comment>
<sequence length="385" mass="41615">SSVINIANTVLGSGMLAMPAALASVGMGLGMIMIALFSSFSIFGLTLLATVAARVGRQSSFFACAQITYPNAAFFFDLAIAVKCFGVSISYLVIVGSLMPIVVGNLSPELIGTWWSNRSLWITIFLVGMSPFAFLRRLDSLRYTSALALTAVVYLVYLVSYFYIAAPEGLPPHLRWSEIQWFRFDPGTFFTTLPIFVFAFTCHQNIFAIFNELRDNSKPQIRSVIGIAITTAHVVYQIVAVLGYLTFGPHIGSNLISQYPMSNLVIGAQLSMCLLVGLSIPLQIHPARASVLKCLGMVQFSSLACIAMLDGPTLGPAAPELDDHGSPVAPHVTRSQWTMTTLALLTGAFLIAISVQNLSFVLSIVGATGSTTICYILPGMFYHRL</sequence>
<dbReference type="PANTHER" id="PTHR22950:SF678">
    <property type="entry name" value="VACUOLAR AMINO ACID TRANSPORTER 5-RELATED"/>
    <property type="match status" value="1"/>
</dbReference>
<evidence type="ECO:0000256" key="8">
    <source>
        <dbReference type="ARBA" id="ARBA00023136"/>
    </source>
</evidence>
<reference evidence="12" key="2">
    <citation type="submission" date="2018-04" db="EMBL/GenBank/DDBJ databases">
        <title>Leveraging single-cell genomics to expand the Fungal Tree of Life.</title>
        <authorList>
            <consortium name="DOE Joint Genome Institute"/>
            <person name="Ahrendt S.R."/>
            <person name="Quandt C.A."/>
            <person name="Ciobanu D."/>
            <person name="Clum A."/>
            <person name="Salamov A."/>
            <person name="Andreopoulos B."/>
            <person name="Cheng J.-F."/>
            <person name="Woyke T."/>
            <person name="Pelin A."/>
            <person name="Henrissat B."/>
            <person name="Benny G.L."/>
            <person name="Smith M.E."/>
            <person name="James T.Y."/>
            <person name="Grigoriev I.V."/>
        </authorList>
    </citation>
    <scope>NUCLEOTIDE SEQUENCE</scope>
    <source>
        <strain evidence="12">ATCC 52028</strain>
    </source>
</reference>
<evidence type="ECO:0000256" key="3">
    <source>
        <dbReference type="ARBA" id="ARBA00022448"/>
    </source>
</evidence>
<dbReference type="Proteomes" id="UP000268535">
    <property type="component" value="Unassembled WGS sequence"/>
</dbReference>
<feature type="transmembrane region" description="Helical" evidence="9">
    <location>
        <begin position="20"/>
        <end position="53"/>
    </location>
</feature>
<evidence type="ECO:0000256" key="6">
    <source>
        <dbReference type="ARBA" id="ARBA00022970"/>
    </source>
</evidence>
<reference evidence="13 14" key="1">
    <citation type="journal article" date="2018" name="Nat. Microbiol.">
        <title>Leveraging single-cell genomics to expand the fungal tree of life.</title>
        <authorList>
            <person name="Ahrendt S.R."/>
            <person name="Quandt C.A."/>
            <person name="Ciobanu D."/>
            <person name="Clum A."/>
            <person name="Salamov A."/>
            <person name="Andreopoulos B."/>
            <person name="Cheng J.F."/>
            <person name="Woyke T."/>
            <person name="Pelin A."/>
            <person name="Henrissat B."/>
            <person name="Reynolds N.K."/>
            <person name="Benny G.L."/>
            <person name="Smith M.E."/>
            <person name="James T.Y."/>
            <person name="Grigoriev I.V."/>
        </authorList>
    </citation>
    <scope>NUCLEOTIDE SEQUENCE [LARGE SCALE GENOMIC DNA]</scope>
    <source>
        <strain evidence="13 14">ATCC 52028</strain>
    </source>
</reference>
<keyword evidence="5 9" id="KW-0812">Transmembrane</keyword>
<feature type="transmembrane region" description="Helical" evidence="9">
    <location>
        <begin position="119"/>
        <end position="135"/>
    </location>
</feature>
<feature type="non-terminal residue" evidence="11">
    <location>
        <position position="1"/>
    </location>
</feature>
<dbReference type="GO" id="GO:0005290">
    <property type="term" value="F:L-histidine transmembrane transporter activity"/>
    <property type="evidence" value="ECO:0007669"/>
    <property type="project" value="TreeGrafter"/>
</dbReference>
<feature type="non-terminal residue" evidence="11">
    <location>
        <position position="385"/>
    </location>
</feature>
<feature type="domain" description="Amino acid transporter transmembrane" evidence="10">
    <location>
        <begin position="2"/>
        <end position="384"/>
    </location>
</feature>
<gene>
    <name evidence="11" type="ORF">CAUPRSCDRAFT_2809</name>
    <name evidence="12" type="ORF">CXG81DRAFT_5267</name>
</gene>
<feature type="transmembrane region" description="Helical" evidence="9">
    <location>
        <begin position="264"/>
        <end position="282"/>
    </location>
</feature>
<dbReference type="GO" id="GO:0061459">
    <property type="term" value="F:L-arginine transmembrane transporter activity"/>
    <property type="evidence" value="ECO:0007669"/>
    <property type="project" value="TreeGrafter"/>
</dbReference>
<protein>
    <recommendedName>
        <fullName evidence="10">Amino acid transporter transmembrane domain-containing protein</fullName>
    </recommendedName>
</protein>
<evidence type="ECO:0000256" key="9">
    <source>
        <dbReference type="SAM" id="Phobius"/>
    </source>
</evidence>
<feature type="transmembrane region" description="Helical" evidence="9">
    <location>
        <begin position="147"/>
        <end position="166"/>
    </location>
</feature>
<feature type="transmembrane region" description="Helical" evidence="9">
    <location>
        <begin position="223"/>
        <end position="244"/>
    </location>
</feature>
<evidence type="ECO:0000313" key="14">
    <source>
        <dbReference type="Proteomes" id="UP000274922"/>
    </source>
</evidence>
<keyword evidence="7 9" id="KW-1133">Transmembrane helix</keyword>
<reference evidence="11" key="3">
    <citation type="submission" date="2018-08" db="EMBL/GenBank/DDBJ databases">
        <title>Leveraging single-cell genomics to expand the Fungal Tree of Life.</title>
        <authorList>
            <consortium name="DOE Joint Genome Institute"/>
            <person name="Ahrendt S.R."/>
            <person name="Quandt C.A."/>
            <person name="Ciobanu D."/>
            <person name="Clum A."/>
            <person name="Salamov A."/>
            <person name="Andreopoulos B."/>
            <person name="Cheng J.-F."/>
            <person name="Woyke T."/>
            <person name="Pelin A."/>
            <person name="Henrissat B."/>
            <person name="Reynolds N."/>
            <person name="Benny G.L."/>
            <person name="Smith M.E."/>
            <person name="James T.Y."/>
            <person name="Grigoriev I.V."/>
        </authorList>
    </citation>
    <scope>NUCLEOTIDE SEQUENCE</scope>
    <source>
        <strain evidence="11">ATCC 52028</strain>
    </source>
</reference>
<comment type="similarity">
    <text evidence="2">Belongs to the amino acid/polyamine transporter 2 family.</text>
</comment>
<dbReference type="GO" id="GO:0005302">
    <property type="term" value="F:L-tyrosine transmembrane transporter activity"/>
    <property type="evidence" value="ECO:0007669"/>
    <property type="project" value="TreeGrafter"/>
</dbReference>
<evidence type="ECO:0000313" key="11">
    <source>
        <dbReference type="EMBL" id="RKO97053.1"/>
    </source>
</evidence>
<evidence type="ECO:0000256" key="1">
    <source>
        <dbReference type="ARBA" id="ARBA00004128"/>
    </source>
</evidence>
<feature type="transmembrane region" description="Helical" evidence="9">
    <location>
        <begin position="74"/>
        <end position="99"/>
    </location>
</feature>
<dbReference type="AlphaFoldDB" id="A0A4P9WXI9"/>
<keyword evidence="3" id="KW-0813">Transport</keyword>
<name>A0A4P9WXI9_9FUNG</name>